<protein>
    <submittedName>
        <fullName evidence="2">Uncharacterized protein</fullName>
    </submittedName>
</protein>
<dbReference type="EMBL" id="BSNG01000001">
    <property type="protein sequence ID" value="GLQ08879.1"/>
    <property type="molecule type" value="Genomic_DNA"/>
</dbReference>
<evidence type="ECO:0000256" key="1">
    <source>
        <dbReference type="SAM" id="SignalP"/>
    </source>
</evidence>
<feature type="signal peptide" evidence="1">
    <location>
        <begin position="1"/>
        <end position="20"/>
    </location>
</feature>
<proteinExistence type="predicted"/>
<reference evidence="2" key="2">
    <citation type="submission" date="2023-01" db="EMBL/GenBank/DDBJ databases">
        <title>Draft genome sequence of Devosia yakushimensis strain NBRC 103855.</title>
        <authorList>
            <person name="Sun Q."/>
            <person name="Mori K."/>
        </authorList>
    </citation>
    <scope>NUCLEOTIDE SEQUENCE</scope>
    <source>
        <strain evidence="2">NBRC 103855</strain>
    </source>
</reference>
<feature type="chain" id="PRO_5046573526" evidence="1">
    <location>
        <begin position="21"/>
        <end position="427"/>
    </location>
</feature>
<comment type="caution">
    <text evidence="2">The sequence shown here is derived from an EMBL/GenBank/DDBJ whole genome shotgun (WGS) entry which is preliminary data.</text>
</comment>
<evidence type="ECO:0000313" key="2">
    <source>
        <dbReference type="EMBL" id="GLQ08879.1"/>
    </source>
</evidence>
<accession>A0ABQ5UAG0</accession>
<sequence length="427" mass="45602">MKRNILAAVALLALAAPAVAGEAGDALIEHLYAGTAAEGLADAGRACDAPDQEGCFALGLLKFVTAYEGLAQDLYRYGATTPGTSPAAMLLGLNMGVESIPANPNPEPLTYEGLRTVLTDFLDDLDRARTAFELAGGEGDYVIAIDPFKVRIDFNGDGQAGEGETLGALIGSMGEFTDIPAPDGPPPGGKTKGDAPAPLDTTIGFDHADAIWFAGYSQVVAAPVDLLLAHDFSDFFNAYLHRVFPKSGLPMQDYSSGGMLFMDPESDTGIADIIAAIHTLNFPVTDVERLAGVLVRLKSITALSRKNWEAILAETDDNRELVPSPKQTSLFPGMPVTQEVVDAWMATLDTVDEVLDGKLLVPHWRFKQGFDVKAYFETATRTDLVMILTGSGALPYLKEGPIADAASFAEANRVLGTNWFNYAFWFN</sequence>
<reference evidence="2" key="1">
    <citation type="journal article" date="2014" name="Int. J. Syst. Evol. Microbiol.">
        <title>Complete genome of a new Firmicutes species belonging to the dominant human colonic microbiota ('Ruminococcus bicirculans') reveals two chromosomes and a selective capacity to utilize plant glucans.</title>
        <authorList>
            <consortium name="NISC Comparative Sequencing Program"/>
            <person name="Wegmann U."/>
            <person name="Louis P."/>
            <person name="Goesmann A."/>
            <person name="Henrissat B."/>
            <person name="Duncan S.H."/>
            <person name="Flint H.J."/>
        </authorList>
    </citation>
    <scope>NUCLEOTIDE SEQUENCE</scope>
    <source>
        <strain evidence="2">NBRC 103855</strain>
    </source>
</reference>
<gene>
    <name evidence="2" type="ORF">GCM10007913_08110</name>
</gene>
<evidence type="ECO:0000313" key="3">
    <source>
        <dbReference type="Proteomes" id="UP001161406"/>
    </source>
</evidence>
<keyword evidence="3" id="KW-1185">Reference proteome</keyword>
<dbReference type="Proteomes" id="UP001161406">
    <property type="component" value="Unassembled WGS sequence"/>
</dbReference>
<name>A0ABQ5UAG0_9HYPH</name>
<keyword evidence="1" id="KW-0732">Signal</keyword>
<organism evidence="2 3">
    <name type="scientific">Devosia yakushimensis</name>
    <dbReference type="NCBI Taxonomy" id="470028"/>
    <lineage>
        <taxon>Bacteria</taxon>
        <taxon>Pseudomonadati</taxon>
        <taxon>Pseudomonadota</taxon>
        <taxon>Alphaproteobacteria</taxon>
        <taxon>Hyphomicrobiales</taxon>
        <taxon>Devosiaceae</taxon>
        <taxon>Devosia</taxon>
    </lineage>
</organism>
<dbReference type="RefSeq" id="WP_284388156.1">
    <property type="nucleotide sequence ID" value="NZ_BSNG01000001.1"/>
</dbReference>